<dbReference type="EMBL" id="CAXHTA020000018">
    <property type="protein sequence ID" value="CAL5228530.1"/>
    <property type="molecule type" value="Genomic_DNA"/>
</dbReference>
<keyword evidence="4" id="KW-1185">Reference proteome</keyword>
<reference evidence="3 4" key="1">
    <citation type="submission" date="2024-06" db="EMBL/GenBank/DDBJ databases">
        <authorList>
            <person name="Kraege A."/>
            <person name="Thomma B."/>
        </authorList>
    </citation>
    <scope>NUCLEOTIDE SEQUENCE [LARGE SCALE GENOMIC DNA]</scope>
</reference>
<proteinExistence type="predicted"/>
<evidence type="ECO:0000256" key="2">
    <source>
        <dbReference type="SAM" id="SignalP"/>
    </source>
</evidence>
<feature type="region of interest" description="Disordered" evidence="1">
    <location>
        <begin position="233"/>
        <end position="427"/>
    </location>
</feature>
<feature type="compositionally biased region" description="Low complexity" evidence="1">
    <location>
        <begin position="248"/>
        <end position="261"/>
    </location>
</feature>
<name>A0ABP1G8H4_9CHLO</name>
<feature type="compositionally biased region" description="Low complexity" evidence="1">
    <location>
        <begin position="325"/>
        <end position="339"/>
    </location>
</feature>
<comment type="caution">
    <text evidence="3">The sequence shown here is derived from an EMBL/GenBank/DDBJ whole genome shotgun (WGS) entry which is preliminary data.</text>
</comment>
<feature type="signal peptide" evidence="2">
    <location>
        <begin position="1"/>
        <end position="34"/>
    </location>
</feature>
<keyword evidence="2" id="KW-0732">Signal</keyword>
<feature type="region of interest" description="Disordered" evidence="1">
    <location>
        <begin position="448"/>
        <end position="561"/>
    </location>
</feature>
<feature type="chain" id="PRO_5046104109" evidence="2">
    <location>
        <begin position="35"/>
        <end position="817"/>
    </location>
</feature>
<feature type="compositionally biased region" description="Low complexity" evidence="1">
    <location>
        <begin position="536"/>
        <end position="551"/>
    </location>
</feature>
<feature type="region of interest" description="Disordered" evidence="1">
    <location>
        <begin position="576"/>
        <end position="647"/>
    </location>
</feature>
<organism evidence="3 4">
    <name type="scientific">Coccomyxa viridis</name>
    <dbReference type="NCBI Taxonomy" id="1274662"/>
    <lineage>
        <taxon>Eukaryota</taxon>
        <taxon>Viridiplantae</taxon>
        <taxon>Chlorophyta</taxon>
        <taxon>core chlorophytes</taxon>
        <taxon>Trebouxiophyceae</taxon>
        <taxon>Trebouxiophyceae incertae sedis</taxon>
        <taxon>Coccomyxaceae</taxon>
        <taxon>Coccomyxa</taxon>
    </lineage>
</organism>
<evidence type="ECO:0000313" key="4">
    <source>
        <dbReference type="Proteomes" id="UP001497392"/>
    </source>
</evidence>
<evidence type="ECO:0000313" key="3">
    <source>
        <dbReference type="EMBL" id="CAL5228530.1"/>
    </source>
</evidence>
<evidence type="ECO:0000256" key="1">
    <source>
        <dbReference type="SAM" id="MobiDB-lite"/>
    </source>
</evidence>
<feature type="compositionally biased region" description="Pro residues" evidence="1">
    <location>
        <begin position="583"/>
        <end position="592"/>
    </location>
</feature>
<feature type="compositionally biased region" description="Low complexity" evidence="1">
    <location>
        <begin position="800"/>
        <end position="817"/>
    </location>
</feature>
<sequence>MFLTGQMTSSKTSLPMKAVERLLLVCFLLFSSGAGNVCGPTFSAGLTIQSESLRPLEMVGLGRPQACSGAQSSLQQLAMRRLRDLVEGLWGSSSESSAASHQDLGGGAQQGDGACDPGWMGSLLSHRAVTVTVLVASAALAFMAFWDIRLVFELLLWPWRGCMAIVNWIYHSLDERCMSQRRQNAEVGLRAAMKSGDLDALCLALEEAETARVDVPVKRRAAAQLRDLRRKLSRVQKKLRSGREPRRASSSPRRSSHSRSASPPPQSKEPEEHSATGSASELHGGAQQAGWPGPKENGVGLPNGIREKVQPRPAASEKGQSPAPSRQLSTSFSLQSSLSEPMPGQLGSGQDGPAAPNPSGRSKGSAAVSAEVELQRDSASQVELAARAVEAREMEKERLRQEKENSRKERAQARLMQQQQQTPAVCEAPQEKLSLQLPSLGTPKGILKGASFFGNGRNQAAPNGTASEPRAHYRAPRKAVPISLVSDSTTPRGGKRGPSTLCVPRNQAHINGEGGPCVRGGTPKAAGGTLGGSGLENGLSWSPSSAPTTPSGKGEGVPSLPFTQGVQASRALNGFGDMMPAFVQPPPPPPPKTWAQAARGKVQGERPASADSRPSTAPEHAVQGARSGSLSGLFQSPAASPAPPAQAPSFVGSSLYSLEGFRFPNGVSQAGAGSLSPFPGMTANRMVAPISRPPALSQMGSWSGGDEVLPSLGLPAFSSGATMMSMPQAAPSAYPGLQGLWGPVTQPQPAGSSPPGWTPWRMMPPSSNCDMLVPPSASPRDPLTANGVKGELSEESSAPSGSRFSTLSASSSLETCT</sequence>
<feature type="region of interest" description="Disordered" evidence="1">
    <location>
        <begin position="746"/>
        <end position="817"/>
    </location>
</feature>
<feature type="compositionally biased region" description="Polar residues" evidence="1">
    <location>
        <begin position="456"/>
        <end position="466"/>
    </location>
</feature>
<protein>
    <submittedName>
        <fullName evidence="3">G11684 protein</fullName>
    </submittedName>
</protein>
<dbReference type="Proteomes" id="UP001497392">
    <property type="component" value="Unassembled WGS sequence"/>
</dbReference>
<feature type="compositionally biased region" description="Basic and acidic residues" evidence="1">
    <location>
        <begin position="389"/>
        <end position="412"/>
    </location>
</feature>
<accession>A0ABP1G8H4</accession>
<gene>
    <name evidence="3" type="primary">g11684</name>
    <name evidence="3" type="ORF">VP750_LOCUS10436</name>
</gene>